<reference evidence="2" key="1">
    <citation type="submission" date="2015-11" db="EMBL/GenBank/DDBJ databases">
        <title>De novo transcriptome assembly of four potential Pierce s Disease insect vectors from Arizona vineyards.</title>
        <authorList>
            <person name="Tassone E.E."/>
        </authorList>
    </citation>
    <scope>NUCLEOTIDE SEQUENCE</scope>
</reference>
<gene>
    <name evidence="2" type="ORF">g.17909</name>
</gene>
<feature type="compositionally biased region" description="Acidic residues" evidence="1">
    <location>
        <begin position="55"/>
        <end position="65"/>
    </location>
</feature>
<dbReference type="EMBL" id="GECU01034240">
    <property type="protein sequence ID" value="JAS73466.1"/>
    <property type="molecule type" value="Transcribed_RNA"/>
</dbReference>
<accession>A0A1B6HFN7</accession>
<dbReference type="AlphaFoldDB" id="A0A1B6HFN7"/>
<protein>
    <submittedName>
        <fullName evidence="2">Uncharacterized protein</fullName>
    </submittedName>
</protein>
<sequence>MSESPILSFDPLPPVDSINLYSRPTRYQNPSAFYMFFRSLMPNFNPNQTGGALEEPGEMGEEGDGEGAAVDLRRSVTSLLDAMRDLLSNIHMPDVPAEGDIDSDEERP</sequence>
<evidence type="ECO:0000313" key="2">
    <source>
        <dbReference type="EMBL" id="JAS73466.1"/>
    </source>
</evidence>
<proteinExistence type="predicted"/>
<evidence type="ECO:0000256" key="1">
    <source>
        <dbReference type="SAM" id="MobiDB-lite"/>
    </source>
</evidence>
<name>A0A1B6HFN7_9HEMI</name>
<feature type="region of interest" description="Disordered" evidence="1">
    <location>
        <begin position="47"/>
        <end position="68"/>
    </location>
</feature>
<organism evidence="2">
    <name type="scientific">Homalodisca liturata</name>
    <dbReference type="NCBI Taxonomy" id="320908"/>
    <lineage>
        <taxon>Eukaryota</taxon>
        <taxon>Metazoa</taxon>
        <taxon>Ecdysozoa</taxon>
        <taxon>Arthropoda</taxon>
        <taxon>Hexapoda</taxon>
        <taxon>Insecta</taxon>
        <taxon>Pterygota</taxon>
        <taxon>Neoptera</taxon>
        <taxon>Paraneoptera</taxon>
        <taxon>Hemiptera</taxon>
        <taxon>Auchenorrhyncha</taxon>
        <taxon>Membracoidea</taxon>
        <taxon>Cicadellidae</taxon>
        <taxon>Cicadellinae</taxon>
        <taxon>Proconiini</taxon>
        <taxon>Homalodisca</taxon>
    </lineage>
</organism>